<evidence type="ECO:0000256" key="10">
    <source>
        <dbReference type="ARBA" id="ARBA00023329"/>
    </source>
</evidence>
<dbReference type="GO" id="GO:0015031">
    <property type="term" value="P:protein transport"/>
    <property type="evidence" value="ECO:0007669"/>
    <property type="project" value="UniProtKB-KW"/>
</dbReference>
<dbReference type="PROSITE" id="PS00107">
    <property type="entry name" value="PROTEIN_KINASE_ATP"/>
    <property type="match status" value="1"/>
</dbReference>
<feature type="compositionally biased region" description="Basic and acidic residues" evidence="12">
    <location>
        <begin position="370"/>
        <end position="383"/>
    </location>
</feature>
<feature type="binding site" evidence="11">
    <location>
        <position position="43"/>
    </location>
    <ligand>
        <name>ATP</name>
        <dbReference type="ChEBI" id="CHEBI:30616"/>
    </ligand>
</feature>
<evidence type="ECO:0000256" key="11">
    <source>
        <dbReference type="PROSITE-ProRule" id="PRU10141"/>
    </source>
</evidence>
<gene>
    <name evidence="14" type="ORF">CJ030_MR0G006711</name>
</gene>
<evidence type="ECO:0000256" key="7">
    <source>
        <dbReference type="ARBA" id="ARBA00022840"/>
    </source>
</evidence>
<dbReference type="PROSITE" id="PS50011">
    <property type="entry name" value="PROTEIN_KINASE_DOM"/>
    <property type="match status" value="1"/>
</dbReference>
<evidence type="ECO:0000256" key="2">
    <source>
        <dbReference type="ARBA" id="ARBA00022448"/>
    </source>
</evidence>
<protein>
    <submittedName>
        <fullName evidence="14">Serine/threonine-protein kinase ATG1</fullName>
    </submittedName>
</protein>
<comment type="caution">
    <text evidence="14">The sequence shown here is derived from an EMBL/GenBank/DDBJ whole genome shotgun (WGS) entry which is preliminary data.</text>
</comment>
<evidence type="ECO:0000256" key="9">
    <source>
        <dbReference type="ARBA" id="ARBA00023006"/>
    </source>
</evidence>
<evidence type="ECO:0000259" key="13">
    <source>
        <dbReference type="PROSITE" id="PS50011"/>
    </source>
</evidence>
<keyword evidence="2" id="KW-0813">Transport</keyword>
<dbReference type="PANTHER" id="PTHR24348:SF68">
    <property type="entry name" value="SERINE_THREONINE-PROTEIN KINASE ATG1C"/>
    <property type="match status" value="1"/>
</dbReference>
<dbReference type="PANTHER" id="PTHR24348">
    <property type="entry name" value="SERINE/THREONINE-PROTEIN KINASE UNC-51-RELATED"/>
    <property type="match status" value="1"/>
</dbReference>
<dbReference type="InterPro" id="IPR011009">
    <property type="entry name" value="Kinase-like_dom_sf"/>
</dbReference>
<keyword evidence="7 11" id="KW-0067">ATP-binding</keyword>
<dbReference type="AlphaFoldDB" id="A0A6A1UJR0"/>
<organism evidence="14 15">
    <name type="scientific">Morella rubra</name>
    <name type="common">Chinese bayberry</name>
    <dbReference type="NCBI Taxonomy" id="262757"/>
    <lineage>
        <taxon>Eukaryota</taxon>
        <taxon>Viridiplantae</taxon>
        <taxon>Streptophyta</taxon>
        <taxon>Embryophyta</taxon>
        <taxon>Tracheophyta</taxon>
        <taxon>Spermatophyta</taxon>
        <taxon>Magnoliopsida</taxon>
        <taxon>eudicotyledons</taxon>
        <taxon>Gunneridae</taxon>
        <taxon>Pentapetalae</taxon>
        <taxon>rosids</taxon>
        <taxon>fabids</taxon>
        <taxon>Fagales</taxon>
        <taxon>Myricaceae</taxon>
        <taxon>Morella</taxon>
    </lineage>
</organism>
<dbReference type="GO" id="GO:0005524">
    <property type="term" value="F:ATP binding"/>
    <property type="evidence" value="ECO:0007669"/>
    <property type="project" value="UniProtKB-UniRule"/>
</dbReference>
<dbReference type="GO" id="GO:0031410">
    <property type="term" value="C:cytoplasmic vesicle"/>
    <property type="evidence" value="ECO:0007669"/>
    <property type="project" value="UniProtKB-KW"/>
</dbReference>
<evidence type="ECO:0000256" key="1">
    <source>
        <dbReference type="ARBA" id="ARBA00004419"/>
    </source>
</evidence>
<evidence type="ECO:0000256" key="5">
    <source>
        <dbReference type="ARBA" id="ARBA00022741"/>
    </source>
</evidence>
<feature type="region of interest" description="Disordered" evidence="12">
    <location>
        <begin position="314"/>
        <end position="357"/>
    </location>
</feature>
<reference evidence="14 15" key="1">
    <citation type="journal article" date="2019" name="Plant Biotechnol. J.">
        <title>The red bayberry genome and genetic basis of sex determination.</title>
        <authorList>
            <person name="Jia H.M."/>
            <person name="Jia H.J."/>
            <person name="Cai Q.L."/>
            <person name="Wang Y."/>
            <person name="Zhao H.B."/>
            <person name="Yang W.F."/>
            <person name="Wang G.Y."/>
            <person name="Li Y.H."/>
            <person name="Zhan D.L."/>
            <person name="Shen Y.T."/>
            <person name="Niu Q.F."/>
            <person name="Chang L."/>
            <person name="Qiu J."/>
            <person name="Zhao L."/>
            <person name="Xie H.B."/>
            <person name="Fu W.Y."/>
            <person name="Jin J."/>
            <person name="Li X.W."/>
            <person name="Jiao Y."/>
            <person name="Zhou C.C."/>
            <person name="Tu T."/>
            <person name="Chai C.Y."/>
            <person name="Gao J.L."/>
            <person name="Fan L.J."/>
            <person name="van de Weg E."/>
            <person name="Wang J.Y."/>
            <person name="Gao Z.S."/>
        </authorList>
    </citation>
    <scope>NUCLEOTIDE SEQUENCE [LARGE SCALE GENOMIC DNA]</scope>
    <source>
        <tissue evidence="14">Leaves</tissue>
    </source>
</reference>
<dbReference type="InterPro" id="IPR008271">
    <property type="entry name" value="Ser/Thr_kinase_AS"/>
</dbReference>
<feature type="region of interest" description="Disordered" evidence="12">
    <location>
        <begin position="424"/>
        <end position="444"/>
    </location>
</feature>
<dbReference type="CDD" id="cd14009">
    <property type="entry name" value="STKc_ATG1_ULK_like"/>
    <property type="match status" value="1"/>
</dbReference>
<dbReference type="GO" id="GO:0006914">
    <property type="term" value="P:autophagy"/>
    <property type="evidence" value="ECO:0007669"/>
    <property type="project" value="UniProtKB-KW"/>
</dbReference>
<evidence type="ECO:0000256" key="12">
    <source>
        <dbReference type="SAM" id="MobiDB-lite"/>
    </source>
</evidence>
<keyword evidence="6 14" id="KW-0418">Kinase</keyword>
<evidence type="ECO:0000313" key="14">
    <source>
        <dbReference type="EMBL" id="KAB1200645.1"/>
    </source>
</evidence>
<sequence>MAQVTSRGRVVGDYQVGRQIGSGSFSVVWHARHRVHGTEVAIKEIATGRLNKKLHESLMSEIFILKRINHPNIIRLHDIIEVPGKIHLVLEYCRGGDLSIYIQRHGRVPEATAKQLMQQLVAGLQILRDNNLIHRDLKPQNLLLSTNDNNSILKIADFGFARSLQPRGLAETLCGSPLYMAPEIMQLQKYDAKADLWSVGAILFQLVTGKTPFTGGNQIQLLQNIVKSTELQFPQDMDLSSDCKDLCQKLLRRNPVERLTFEEFFNHPYLSQKLPAASQRSRRSSRVDEFPLSEYDPVRYMEENSQEDCLPFFLDDESSGPEGSSSFLRRKSSMKSTYGFSPDKKVGRTEAASTTSNNVNLTSRYGITTDKLENTSSRLDRHRPTNRLSDPLTSMDQRPPNTRSGVMDSLEFIDQDYVVVSGPSMDVSSSSASASRPSHSPYKSECPPKAYVNMASTSSPPMPIIGKATTDIGHIGSLESQNSALGTSQGSMEIGDALEQPSTHCTTRIKSLQHCASAIKDLLNEKADRQLEAFSIQLVILAIWKQALHICHTQAASAMEGSPSQETPRFRRNTSKKYGSPDAEERVDVCSSQLPEDISSHIEREFLLEVEHAEELAKVIEPGNTEMPDAMETIFESALAFGRRGGVEELMGNMESAAALYSKAVCLLVFLLVEAPSLLLNPPFSLTNSDRYRLRNYIDIINNRQGYSRSQRMALLKCEDPHCPP</sequence>
<evidence type="ECO:0000313" key="15">
    <source>
        <dbReference type="Proteomes" id="UP000516437"/>
    </source>
</evidence>
<evidence type="ECO:0000256" key="6">
    <source>
        <dbReference type="ARBA" id="ARBA00022777"/>
    </source>
</evidence>
<dbReference type="GO" id="GO:0004674">
    <property type="term" value="F:protein serine/threonine kinase activity"/>
    <property type="evidence" value="ECO:0007669"/>
    <property type="project" value="UniProtKB-KW"/>
</dbReference>
<dbReference type="EMBL" id="RXIC02000139">
    <property type="protein sequence ID" value="KAB1200645.1"/>
    <property type="molecule type" value="Genomic_DNA"/>
</dbReference>
<evidence type="ECO:0000256" key="4">
    <source>
        <dbReference type="ARBA" id="ARBA00022679"/>
    </source>
</evidence>
<feature type="domain" description="Protein kinase" evidence="13">
    <location>
        <begin position="14"/>
        <end position="270"/>
    </location>
</feature>
<keyword evidence="15" id="KW-1185">Reference proteome</keyword>
<dbReference type="GO" id="GO:0005776">
    <property type="term" value="C:autophagosome"/>
    <property type="evidence" value="ECO:0007669"/>
    <property type="project" value="UniProtKB-SubCell"/>
</dbReference>
<dbReference type="InterPro" id="IPR045269">
    <property type="entry name" value="Atg1-like"/>
</dbReference>
<dbReference type="PROSITE" id="PS00108">
    <property type="entry name" value="PROTEIN_KINASE_ST"/>
    <property type="match status" value="1"/>
</dbReference>
<dbReference type="InterPro" id="IPR000719">
    <property type="entry name" value="Prot_kinase_dom"/>
</dbReference>
<dbReference type="Pfam" id="PF24497">
    <property type="entry name" value="MIT_ATG1"/>
    <property type="match status" value="1"/>
</dbReference>
<feature type="region of interest" description="Disordered" evidence="12">
    <location>
        <begin position="557"/>
        <end position="586"/>
    </location>
</feature>
<dbReference type="InterPro" id="IPR056281">
    <property type="entry name" value="MIT_ATG1a/b/c"/>
</dbReference>
<keyword evidence="10" id="KW-0968">Cytoplasmic vesicle</keyword>
<dbReference type="Proteomes" id="UP000516437">
    <property type="component" value="Unassembled WGS sequence"/>
</dbReference>
<evidence type="ECO:0000256" key="3">
    <source>
        <dbReference type="ARBA" id="ARBA00022527"/>
    </source>
</evidence>
<keyword evidence="4" id="KW-0808">Transferase</keyword>
<dbReference type="FunFam" id="1.10.510.10:FF:000548">
    <property type="entry name" value="Serine/threonine-protein kinase ATG1"/>
    <property type="match status" value="1"/>
</dbReference>
<dbReference type="Gene3D" id="1.10.510.10">
    <property type="entry name" value="Transferase(Phosphotransferase) domain 1"/>
    <property type="match status" value="1"/>
</dbReference>
<keyword evidence="5 11" id="KW-0547">Nucleotide-binding</keyword>
<feature type="compositionally biased region" description="Low complexity" evidence="12">
    <location>
        <begin position="424"/>
        <end position="441"/>
    </location>
</feature>
<keyword evidence="3" id="KW-0723">Serine/threonine-protein kinase</keyword>
<dbReference type="SUPFAM" id="SSF56112">
    <property type="entry name" value="Protein kinase-like (PK-like)"/>
    <property type="match status" value="1"/>
</dbReference>
<dbReference type="OrthoDB" id="346907at2759"/>
<dbReference type="SMART" id="SM00220">
    <property type="entry name" value="S_TKc"/>
    <property type="match status" value="1"/>
</dbReference>
<proteinExistence type="predicted"/>
<keyword evidence="9" id="KW-0072">Autophagy</keyword>
<dbReference type="Pfam" id="PF00069">
    <property type="entry name" value="Pkinase"/>
    <property type="match status" value="1"/>
</dbReference>
<dbReference type="GO" id="GO:0010506">
    <property type="term" value="P:regulation of autophagy"/>
    <property type="evidence" value="ECO:0007669"/>
    <property type="project" value="InterPro"/>
</dbReference>
<accession>A0A6A1UJR0</accession>
<feature type="compositionally biased region" description="Polar residues" evidence="12">
    <location>
        <begin position="386"/>
        <end position="404"/>
    </location>
</feature>
<dbReference type="FunFam" id="3.30.200.20:FF:000003">
    <property type="entry name" value="Non-specific serine/threonine protein kinase"/>
    <property type="match status" value="1"/>
</dbReference>
<evidence type="ECO:0000256" key="8">
    <source>
        <dbReference type="ARBA" id="ARBA00022927"/>
    </source>
</evidence>
<keyword evidence="8" id="KW-0653">Protein transport</keyword>
<comment type="subcellular location">
    <subcellularLocation>
        <location evidence="1">Cytoplasmic vesicle</location>
        <location evidence="1">Autophagosome</location>
    </subcellularLocation>
</comment>
<feature type="region of interest" description="Disordered" evidence="12">
    <location>
        <begin position="369"/>
        <end position="406"/>
    </location>
</feature>
<name>A0A6A1UJR0_9ROSI</name>
<dbReference type="InterPro" id="IPR017441">
    <property type="entry name" value="Protein_kinase_ATP_BS"/>
</dbReference>